<feature type="transmembrane region" description="Helical" evidence="1">
    <location>
        <begin position="364"/>
        <end position="383"/>
    </location>
</feature>
<reference evidence="2 3" key="1">
    <citation type="submission" date="2017-09" db="EMBL/GenBank/DDBJ databases">
        <title>Comparative genomics and methylome analysis of the gut commensal Bifidobacterium breve.</title>
        <authorList>
            <person name="Bottacini F."/>
            <person name="Morrissey R."/>
            <person name="Roberts R.J."/>
            <person name="James K."/>
            <person name="van Breen J."/>
            <person name="Egan M."/>
            <person name="Lambert J."/>
            <person name="van Limpt K."/>
            <person name="Stanton C."/>
            <person name="Knol J."/>
            <person name="O' Connell Motherway M."/>
            <person name="van Sinderen D."/>
        </authorList>
    </citation>
    <scope>NUCLEOTIDE SEQUENCE [LARGE SCALE GENOMIC DNA]</scope>
    <source>
        <strain evidence="2 3">DRBB29</strain>
    </source>
</reference>
<keyword evidence="1" id="KW-1133">Transmembrane helix</keyword>
<keyword evidence="1" id="KW-0812">Transmembrane</keyword>
<feature type="transmembrane region" description="Helical" evidence="1">
    <location>
        <begin position="390"/>
        <end position="408"/>
    </location>
</feature>
<protein>
    <recommendedName>
        <fullName evidence="4">Oligosaccharide repeat unit polymerase</fullName>
    </recommendedName>
</protein>
<feature type="transmembrane region" description="Helical" evidence="1">
    <location>
        <begin position="248"/>
        <end position="268"/>
    </location>
</feature>
<feature type="transmembrane region" description="Helical" evidence="1">
    <location>
        <begin position="179"/>
        <end position="198"/>
    </location>
</feature>
<keyword evidence="1" id="KW-0472">Membrane</keyword>
<name>A0AAN1IFV3_BIFBR</name>
<feature type="transmembrane region" description="Helical" evidence="1">
    <location>
        <begin position="36"/>
        <end position="55"/>
    </location>
</feature>
<feature type="transmembrane region" description="Helical" evidence="1">
    <location>
        <begin position="92"/>
        <end position="115"/>
    </location>
</feature>
<dbReference type="AlphaFoldDB" id="A0AAN1IFV3"/>
<feature type="transmembrane region" description="Helical" evidence="1">
    <location>
        <begin position="210"/>
        <end position="236"/>
    </location>
</feature>
<evidence type="ECO:0000256" key="1">
    <source>
        <dbReference type="SAM" id="Phobius"/>
    </source>
</evidence>
<gene>
    <name evidence="2" type="ORF">DRBB29_0474</name>
</gene>
<sequence length="451" mass="51538">MTKYGYVSVQARYLLLTLFQVLFFLTTYVFSESVMVYVYAILVPIIGIWSIVFDYRQFRTLVTPISIYSFVWLICMPITSLEAPAMEPLSLIGIRIILSGGIFFCASGLFISLLCKRFIATDVDSEIFALPSISNFVLNMLRLITIISCASLVVNFLITGSIKIFSSGVDPADRKTIDSFFGFSFLSSLGTIGSFGLVHYRPLKRIDISLIVLYITLQLLTGQRWFIIVTILLILSSYSFVRFGKKEWISVFLGSLLIASFFIVLTYFRSSSSDFETYYIKTGIYSGSTKDLSNTEIIRYFGMCQRNMVTVFSQQYDISKLLQFSLTPILFPIIKPNELSLDTSINAYTANNILSYLYSDMGNLWWLLVVILSIIVNFIFYYTRFYSNHFMARILWSTCVLGLSLSFFAYVNAYFYWIILFPAMIGVILMIDHSSQKSTLNPTRSKIPKQI</sequence>
<dbReference type="RefSeq" id="WP_157825934.1">
    <property type="nucleotide sequence ID" value="NZ_CP021552.1"/>
</dbReference>
<feature type="transmembrane region" description="Helical" evidence="1">
    <location>
        <begin position="414"/>
        <end position="431"/>
    </location>
</feature>
<feature type="transmembrane region" description="Helical" evidence="1">
    <location>
        <begin position="67"/>
        <end position="86"/>
    </location>
</feature>
<accession>A0AAN1IFV3</accession>
<proteinExistence type="predicted"/>
<organism evidence="2 3">
    <name type="scientific">Bifidobacterium breve</name>
    <dbReference type="NCBI Taxonomy" id="1685"/>
    <lineage>
        <taxon>Bacteria</taxon>
        <taxon>Bacillati</taxon>
        <taxon>Actinomycetota</taxon>
        <taxon>Actinomycetes</taxon>
        <taxon>Bifidobacteriales</taxon>
        <taxon>Bifidobacteriaceae</taxon>
        <taxon>Bifidobacterium</taxon>
    </lineage>
</organism>
<feature type="transmembrane region" description="Helical" evidence="1">
    <location>
        <begin position="12"/>
        <end position="30"/>
    </location>
</feature>
<evidence type="ECO:0000313" key="3">
    <source>
        <dbReference type="Proteomes" id="UP000232496"/>
    </source>
</evidence>
<dbReference type="EMBL" id="CP023198">
    <property type="protein sequence ID" value="AUE18043.1"/>
    <property type="molecule type" value="Genomic_DNA"/>
</dbReference>
<evidence type="ECO:0008006" key="4">
    <source>
        <dbReference type="Google" id="ProtNLM"/>
    </source>
</evidence>
<dbReference type="Proteomes" id="UP000232496">
    <property type="component" value="Chromosome"/>
</dbReference>
<feature type="transmembrane region" description="Helical" evidence="1">
    <location>
        <begin position="136"/>
        <end position="159"/>
    </location>
</feature>
<evidence type="ECO:0000313" key="2">
    <source>
        <dbReference type="EMBL" id="AUE18043.1"/>
    </source>
</evidence>